<dbReference type="PANTHER" id="PTHR30518">
    <property type="entry name" value="ENDOLYTIC MUREIN TRANSGLYCOSYLASE"/>
    <property type="match status" value="1"/>
</dbReference>
<comment type="catalytic activity">
    <reaction evidence="7">
        <text>a peptidoglycan chain = a peptidoglycan chain with N-acetyl-1,6-anhydromuramyl-[peptide] at the reducing end + a peptidoglycan chain with N-acetylglucosamine at the non-reducing end.</text>
        <dbReference type="EC" id="4.2.2.29"/>
    </reaction>
</comment>
<protein>
    <recommendedName>
        <fullName evidence="7">Endolytic murein transglycosylase</fullName>
        <ecNumber evidence="7">4.2.2.29</ecNumber>
    </recommendedName>
    <alternativeName>
        <fullName evidence="7">Peptidoglycan lytic transglycosylase</fullName>
    </alternativeName>
    <alternativeName>
        <fullName evidence="7">Peptidoglycan polymerization terminase</fullName>
    </alternativeName>
</protein>
<comment type="caution">
    <text evidence="9">The sequence shown here is derived from an EMBL/GenBank/DDBJ whole genome shotgun (WGS) entry which is preliminary data.</text>
</comment>
<evidence type="ECO:0000256" key="6">
    <source>
        <dbReference type="ARBA" id="ARBA00023316"/>
    </source>
</evidence>
<keyword evidence="5 7" id="KW-0456">Lyase</keyword>
<reference evidence="9 10" key="1">
    <citation type="submission" date="2022-11" db="EMBL/GenBank/DDBJ databases">
        <title>Anaerobic phenanthrene biodegradation by a DNRA strain PheN6.</title>
        <authorList>
            <person name="Zhang Z."/>
        </authorList>
    </citation>
    <scope>NUCLEOTIDE SEQUENCE [LARGE SCALE GENOMIC DNA]</scope>
    <source>
        <strain evidence="9 10">PheN6</strain>
    </source>
</reference>
<keyword evidence="6 7" id="KW-0961">Cell wall biogenesis/degradation</keyword>
<feature type="transmembrane region" description="Helical" evidence="7">
    <location>
        <begin position="62"/>
        <end position="83"/>
    </location>
</feature>
<dbReference type="CDD" id="cd08010">
    <property type="entry name" value="MltG_like"/>
    <property type="match status" value="1"/>
</dbReference>
<comment type="similarity">
    <text evidence="7">Belongs to the transglycosylase MltG family.</text>
</comment>
<dbReference type="HAMAP" id="MF_02065">
    <property type="entry name" value="MltG"/>
    <property type="match status" value="1"/>
</dbReference>
<evidence type="ECO:0000256" key="5">
    <source>
        <dbReference type="ARBA" id="ARBA00023239"/>
    </source>
</evidence>
<evidence type="ECO:0000256" key="1">
    <source>
        <dbReference type="ARBA" id="ARBA00022475"/>
    </source>
</evidence>
<comment type="subcellular location">
    <subcellularLocation>
        <location evidence="7">Cell membrane</location>
        <topology evidence="7">Single-pass membrane protein</topology>
    </subcellularLocation>
</comment>
<organism evidence="9 10">
    <name type="scientific">Intrasporangium calvum</name>
    <dbReference type="NCBI Taxonomy" id="53358"/>
    <lineage>
        <taxon>Bacteria</taxon>
        <taxon>Bacillati</taxon>
        <taxon>Actinomycetota</taxon>
        <taxon>Actinomycetes</taxon>
        <taxon>Micrococcales</taxon>
        <taxon>Intrasporangiaceae</taxon>
        <taxon>Intrasporangium</taxon>
    </lineage>
</organism>
<dbReference type="RefSeq" id="WP_272460483.1">
    <property type="nucleotide sequence ID" value="NZ_JAPFQL010000003.1"/>
</dbReference>
<evidence type="ECO:0000256" key="4">
    <source>
        <dbReference type="ARBA" id="ARBA00023136"/>
    </source>
</evidence>
<dbReference type="PANTHER" id="PTHR30518:SF2">
    <property type="entry name" value="ENDOLYTIC MUREIN TRANSGLYCOSYLASE"/>
    <property type="match status" value="1"/>
</dbReference>
<dbReference type="InterPro" id="IPR003770">
    <property type="entry name" value="MLTG-like"/>
</dbReference>
<keyword evidence="4 7" id="KW-0472">Membrane</keyword>
<feature type="compositionally biased region" description="Low complexity" evidence="8">
    <location>
        <begin position="18"/>
        <end position="28"/>
    </location>
</feature>
<comment type="function">
    <text evidence="7">Functions as a peptidoglycan terminase that cleaves nascent peptidoglycan strands endolytically to terminate their elongation.</text>
</comment>
<evidence type="ECO:0000313" key="9">
    <source>
        <dbReference type="EMBL" id="MDC5695940.1"/>
    </source>
</evidence>
<dbReference type="Gene3D" id="3.30.1490.480">
    <property type="entry name" value="Endolytic murein transglycosylase"/>
    <property type="match status" value="1"/>
</dbReference>
<keyword evidence="10" id="KW-1185">Reference proteome</keyword>
<proteinExistence type="inferred from homology"/>
<keyword evidence="2 7" id="KW-0812">Transmembrane</keyword>
<dbReference type="EMBL" id="JAPFQL010000003">
    <property type="protein sequence ID" value="MDC5695940.1"/>
    <property type="molecule type" value="Genomic_DNA"/>
</dbReference>
<feature type="region of interest" description="Disordered" evidence="8">
    <location>
        <begin position="1"/>
        <end position="33"/>
    </location>
</feature>
<sequence>MKDHLETSIFGDEEEPRAGAAPSPASRPLTRREAREAELAALRQSRRGGRRSKGKPSVLRRLAVIVLALAVVGGGVAIAYTYLRPVVAEFLESNDYPGPGSGTVRITVEQGAGGSAIARVLADEDVVKSTKAFIEAAKNEPRSAGIQPGVYEMQKQMKATDALAVLVDPANRIVTRAVVPEGKWAKEIYPILSEATGIPVAEYERAAKDAEALGLPASAKGNVEGYLFPASYEFEPDTTAADHLARMVAETTKRLEALGVAPEQMERTMVVASLVEAEARFEADRPKVARVVENRLAEDMPLQFDSTVNYAIGKHGITTTDKDRASDSPYNTYRVKGLPPGPIGNPGESAIKAAAQPADGPWLYFVTVDPAKGTTKFAVTFEEHQANVAEFQAWCQANKGKC</sequence>
<evidence type="ECO:0000256" key="2">
    <source>
        <dbReference type="ARBA" id="ARBA00022692"/>
    </source>
</evidence>
<dbReference type="Proteomes" id="UP001150259">
    <property type="component" value="Unassembled WGS sequence"/>
</dbReference>
<dbReference type="NCBIfam" id="TIGR00247">
    <property type="entry name" value="endolytic transglycosylase MltG"/>
    <property type="match status" value="1"/>
</dbReference>
<name>A0ABT5GDH1_9MICO</name>
<evidence type="ECO:0000256" key="8">
    <source>
        <dbReference type="SAM" id="MobiDB-lite"/>
    </source>
</evidence>
<dbReference type="EC" id="4.2.2.29" evidence="7"/>
<keyword evidence="1 7" id="KW-1003">Cell membrane</keyword>
<keyword evidence="3 7" id="KW-1133">Transmembrane helix</keyword>
<accession>A0ABT5GDH1</accession>
<evidence type="ECO:0000313" key="10">
    <source>
        <dbReference type="Proteomes" id="UP001150259"/>
    </source>
</evidence>
<gene>
    <name evidence="7 9" type="primary">mltG</name>
    <name evidence="9" type="ORF">OO014_01615</name>
</gene>
<evidence type="ECO:0000256" key="3">
    <source>
        <dbReference type="ARBA" id="ARBA00022989"/>
    </source>
</evidence>
<dbReference type="Pfam" id="PF02618">
    <property type="entry name" value="YceG"/>
    <property type="match status" value="1"/>
</dbReference>
<dbReference type="Gene3D" id="3.30.160.60">
    <property type="entry name" value="Classic Zinc Finger"/>
    <property type="match status" value="1"/>
</dbReference>
<feature type="site" description="Important for catalytic activity" evidence="7">
    <location>
        <position position="278"/>
    </location>
</feature>
<evidence type="ECO:0000256" key="7">
    <source>
        <dbReference type="HAMAP-Rule" id="MF_02065"/>
    </source>
</evidence>